<sequence length="342" mass="37727">MKTSSSFKSRLCLVAALVVPLLGHAHDCHSQTVPGDASTYAPLPTTATSPPLNSRSWRVEHFGRGAYMVADARYNALFLEWEKGVLLVDAPPSMGDNLAHAIGNTTRMSVTHLVYSHAHVDHIAGASHFPGAKIIAHRDTRELLQRNHDPRRLVPDIVFDDRYDLHVGNQSLELTYKGVNHQRGNIFIYAPLQRILMLVDVIYPGWVPFGYLSDAASVPGVIEAHDRALDFTFDHFIAGHGRAGSRHDVETSRAYLDDLKNNCQKAIRLSNDPNSPLSGAKLTKRVLDANPGNGFAVVKTLIDSMAHYCGNMTTYNWLGKLGAADVFGYENAYSMVQSLRLD</sequence>
<dbReference type="SMART" id="SM00849">
    <property type="entry name" value="Lactamase_B"/>
    <property type="match status" value="1"/>
</dbReference>
<evidence type="ECO:0000259" key="2">
    <source>
        <dbReference type="SMART" id="SM00849"/>
    </source>
</evidence>
<dbReference type="PANTHER" id="PTHR42951">
    <property type="entry name" value="METALLO-BETA-LACTAMASE DOMAIN-CONTAINING"/>
    <property type="match status" value="1"/>
</dbReference>
<feature type="signal peptide" evidence="1">
    <location>
        <begin position="1"/>
        <end position="25"/>
    </location>
</feature>
<dbReference type="SUPFAM" id="SSF56281">
    <property type="entry name" value="Metallo-hydrolase/oxidoreductase"/>
    <property type="match status" value="1"/>
</dbReference>
<reference evidence="3 4" key="1">
    <citation type="journal article" date="2014" name="Genome Biol. Evol.">
        <title>Comparative genomics and transcriptomics analyses reveal divergent lifestyle features of nematode endoparasitic fungus Hirsutella minnesotensis.</title>
        <authorList>
            <person name="Lai Y."/>
            <person name="Liu K."/>
            <person name="Zhang X."/>
            <person name="Zhang X."/>
            <person name="Li K."/>
            <person name="Wang N."/>
            <person name="Shu C."/>
            <person name="Wu Y."/>
            <person name="Wang C."/>
            <person name="Bushley K.E."/>
            <person name="Xiang M."/>
            <person name="Liu X."/>
        </authorList>
    </citation>
    <scope>NUCLEOTIDE SEQUENCE [LARGE SCALE GENOMIC DNA]</scope>
    <source>
        <strain evidence="3 4">3608</strain>
    </source>
</reference>
<evidence type="ECO:0000256" key="1">
    <source>
        <dbReference type="SAM" id="SignalP"/>
    </source>
</evidence>
<organism evidence="3 4">
    <name type="scientific">Hirsutella minnesotensis 3608</name>
    <dbReference type="NCBI Taxonomy" id="1043627"/>
    <lineage>
        <taxon>Eukaryota</taxon>
        <taxon>Fungi</taxon>
        <taxon>Dikarya</taxon>
        <taxon>Ascomycota</taxon>
        <taxon>Pezizomycotina</taxon>
        <taxon>Sordariomycetes</taxon>
        <taxon>Hypocreomycetidae</taxon>
        <taxon>Hypocreales</taxon>
        <taxon>Ophiocordycipitaceae</taxon>
        <taxon>Hirsutella</taxon>
    </lineage>
</organism>
<proteinExistence type="predicted"/>
<dbReference type="InterPro" id="IPR001279">
    <property type="entry name" value="Metallo-B-lactamas"/>
</dbReference>
<dbReference type="AlphaFoldDB" id="A0A0F7ZYT1"/>
<dbReference type="Proteomes" id="UP000054481">
    <property type="component" value="Unassembled WGS sequence"/>
</dbReference>
<keyword evidence="4" id="KW-1185">Reference proteome</keyword>
<name>A0A0F7ZYT1_9HYPO</name>
<dbReference type="CDD" id="cd16276">
    <property type="entry name" value="metallo-hydrolase-like_MBL-fold"/>
    <property type="match status" value="1"/>
</dbReference>
<evidence type="ECO:0000313" key="3">
    <source>
        <dbReference type="EMBL" id="KJZ73012.1"/>
    </source>
</evidence>
<gene>
    <name evidence="3" type="ORF">HIM_07584</name>
</gene>
<accession>A0A0F7ZYT1</accession>
<dbReference type="EMBL" id="KQ030539">
    <property type="protein sequence ID" value="KJZ73012.1"/>
    <property type="molecule type" value="Genomic_DNA"/>
</dbReference>
<feature type="domain" description="Metallo-beta-lactamase" evidence="2">
    <location>
        <begin position="73"/>
        <end position="240"/>
    </location>
</feature>
<dbReference type="Pfam" id="PF00753">
    <property type="entry name" value="Lactamase_B"/>
    <property type="match status" value="1"/>
</dbReference>
<keyword evidence="1" id="KW-0732">Signal</keyword>
<dbReference type="OrthoDB" id="449487at2759"/>
<evidence type="ECO:0000313" key="4">
    <source>
        <dbReference type="Proteomes" id="UP000054481"/>
    </source>
</evidence>
<dbReference type="Gene3D" id="3.60.15.10">
    <property type="entry name" value="Ribonuclease Z/Hydroxyacylglutathione hydrolase-like"/>
    <property type="match status" value="1"/>
</dbReference>
<feature type="chain" id="PRO_5002526264" description="Metallo-beta-lactamase domain-containing protein" evidence="1">
    <location>
        <begin position="26"/>
        <end position="342"/>
    </location>
</feature>
<protein>
    <recommendedName>
        <fullName evidence="2">Metallo-beta-lactamase domain-containing protein</fullName>
    </recommendedName>
</protein>
<dbReference type="InterPro" id="IPR036866">
    <property type="entry name" value="RibonucZ/Hydroxyglut_hydro"/>
</dbReference>
<dbReference type="InterPro" id="IPR050855">
    <property type="entry name" value="NDM-1-like"/>
</dbReference>